<feature type="compositionally biased region" description="Low complexity" evidence="3">
    <location>
        <begin position="34"/>
        <end position="44"/>
    </location>
</feature>
<keyword evidence="1" id="KW-0147">Chitin-binding</keyword>
<dbReference type="EMBL" id="JBFXLS010000052">
    <property type="protein sequence ID" value="KAL2823504.1"/>
    <property type="molecule type" value="Genomic_DNA"/>
</dbReference>
<evidence type="ECO:0000259" key="5">
    <source>
        <dbReference type="PROSITE" id="PS51782"/>
    </source>
</evidence>
<gene>
    <name evidence="6" type="ORF">BDW59DRAFT_163283</name>
</gene>
<organism evidence="6 7">
    <name type="scientific">Aspergillus cavernicola</name>
    <dbReference type="NCBI Taxonomy" id="176166"/>
    <lineage>
        <taxon>Eukaryota</taxon>
        <taxon>Fungi</taxon>
        <taxon>Dikarya</taxon>
        <taxon>Ascomycota</taxon>
        <taxon>Pezizomycotina</taxon>
        <taxon>Eurotiomycetes</taxon>
        <taxon>Eurotiomycetidae</taxon>
        <taxon>Eurotiales</taxon>
        <taxon>Aspergillaceae</taxon>
        <taxon>Aspergillus</taxon>
        <taxon>Aspergillus subgen. Nidulantes</taxon>
    </lineage>
</organism>
<feature type="region of interest" description="Disordered" evidence="3">
    <location>
        <begin position="103"/>
        <end position="188"/>
    </location>
</feature>
<feature type="chain" id="PRO_5047168985" description="LysM domain-containing protein" evidence="4">
    <location>
        <begin position="21"/>
        <end position="216"/>
    </location>
</feature>
<dbReference type="InterPro" id="IPR018392">
    <property type="entry name" value="LysM"/>
</dbReference>
<proteinExistence type="predicted"/>
<dbReference type="PANTHER" id="PTHR34997:SF1">
    <property type="entry name" value="PEPTIDOGLYCAN-BINDING LYSIN DOMAIN"/>
    <property type="match status" value="1"/>
</dbReference>
<dbReference type="SUPFAM" id="SSF54106">
    <property type="entry name" value="LysM domain"/>
    <property type="match status" value="1"/>
</dbReference>
<evidence type="ECO:0000256" key="4">
    <source>
        <dbReference type="SAM" id="SignalP"/>
    </source>
</evidence>
<feature type="domain" description="LysM" evidence="5">
    <location>
        <begin position="50"/>
        <end position="96"/>
    </location>
</feature>
<dbReference type="PROSITE" id="PS51782">
    <property type="entry name" value="LYSM"/>
    <property type="match status" value="1"/>
</dbReference>
<name>A0ABR4I6X8_9EURO</name>
<feature type="compositionally biased region" description="Low complexity" evidence="3">
    <location>
        <begin position="107"/>
        <end position="140"/>
    </location>
</feature>
<dbReference type="PANTHER" id="PTHR34997">
    <property type="entry name" value="AM15"/>
    <property type="match status" value="1"/>
</dbReference>
<dbReference type="Gene3D" id="3.10.350.10">
    <property type="entry name" value="LysM domain"/>
    <property type="match status" value="1"/>
</dbReference>
<protein>
    <recommendedName>
        <fullName evidence="5">LysM domain-containing protein</fullName>
    </recommendedName>
</protein>
<evidence type="ECO:0000256" key="1">
    <source>
        <dbReference type="ARBA" id="ARBA00022669"/>
    </source>
</evidence>
<feature type="compositionally biased region" description="Polar residues" evidence="3">
    <location>
        <begin position="141"/>
        <end position="182"/>
    </location>
</feature>
<comment type="caution">
    <text evidence="6">The sequence shown here is derived from an EMBL/GenBank/DDBJ whole genome shotgun (WGS) entry which is preliminary data.</text>
</comment>
<evidence type="ECO:0000256" key="3">
    <source>
        <dbReference type="SAM" id="MobiDB-lite"/>
    </source>
</evidence>
<evidence type="ECO:0000313" key="7">
    <source>
        <dbReference type="Proteomes" id="UP001610335"/>
    </source>
</evidence>
<keyword evidence="7" id="KW-1185">Reference proteome</keyword>
<dbReference type="Pfam" id="PF01476">
    <property type="entry name" value="LysM"/>
    <property type="match status" value="1"/>
</dbReference>
<sequence>MFSPNLFLILLLIIIATSAGQGNVVSKPAPPSETSPSTPTRPGTLPNCSQWYTVKLGDTCGEITEWFGISLDDFYHWNPTLKADCVNMWAKYAYCVGVRKGTQPVPTSTTTSTPISTGSSGSTTSASTSTSTSTVESSTTPNIPTSEPTSGSYTVINPITSFTPIARPTSTTAAWPPTKTQPGQPPSWNKWHLVRVGDNCDTIQARYAVWTTFDEV</sequence>
<evidence type="ECO:0000256" key="2">
    <source>
        <dbReference type="ARBA" id="ARBA00023026"/>
    </source>
</evidence>
<dbReference type="InterPro" id="IPR036779">
    <property type="entry name" value="LysM_dom_sf"/>
</dbReference>
<keyword evidence="2" id="KW-0843">Virulence</keyword>
<dbReference type="Proteomes" id="UP001610335">
    <property type="component" value="Unassembled WGS sequence"/>
</dbReference>
<keyword evidence="4" id="KW-0732">Signal</keyword>
<accession>A0ABR4I6X8</accession>
<dbReference type="CDD" id="cd00118">
    <property type="entry name" value="LysM"/>
    <property type="match status" value="1"/>
</dbReference>
<evidence type="ECO:0000313" key="6">
    <source>
        <dbReference type="EMBL" id="KAL2823504.1"/>
    </source>
</evidence>
<feature type="region of interest" description="Disordered" evidence="3">
    <location>
        <begin position="23"/>
        <end position="44"/>
    </location>
</feature>
<reference evidence="6 7" key="1">
    <citation type="submission" date="2024-07" db="EMBL/GenBank/DDBJ databases">
        <title>Section-level genome sequencing and comparative genomics of Aspergillus sections Usti and Cavernicolus.</title>
        <authorList>
            <consortium name="Lawrence Berkeley National Laboratory"/>
            <person name="Nybo J.L."/>
            <person name="Vesth T.C."/>
            <person name="Theobald S."/>
            <person name="Frisvad J.C."/>
            <person name="Larsen T.O."/>
            <person name="Kjaerboelling I."/>
            <person name="Rothschild-Mancinelli K."/>
            <person name="Lyhne E.K."/>
            <person name="Kogle M.E."/>
            <person name="Barry K."/>
            <person name="Clum A."/>
            <person name="Na H."/>
            <person name="Ledsgaard L."/>
            <person name="Lin J."/>
            <person name="Lipzen A."/>
            <person name="Kuo A."/>
            <person name="Riley R."/>
            <person name="Mondo S."/>
            <person name="LaButti K."/>
            <person name="Haridas S."/>
            <person name="Pangalinan J."/>
            <person name="Salamov A.A."/>
            <person name="Simmons B.A."/>
            <person name="Magnuson J.K."/>
            <person name="Chen J."/>
            <person name="Drula E."/>
            <person name="Henrissat B."/>
            <person name="Wiebenga A."/>
            <person name="Lubbers R.J."/>
            <person name="Gomes A.C."/>
            <person name="Makela M.R."/>
            <person name="Stajich J."/>
            <person name="Grigoriev I.V."/>
            <person name="Mortensen U.H."/>
            <person name="De vries R.P."/>
            <person name="Baker S.E."/>
            <person name="Andersen M.R."/>
        </authorList>
    </citation>
    <scope>NUCLEOTIDE SEQUENCE [LARGE SCALE GENOMIC DNA]</scope>
    <source>
        <strain evidence="6 7">CBS 600.67</strain>
    </source>
</reference>
<dbReference type="InterPro" id="IPR052210">
    <property type="entry name" value="LysM1-like"/>
</dbReference>
<feature type="signal peptide" evidence="4">
    <location>
        <begin position="1"/>
        <end position="20"/>
    </location>
</feature>